<sequence>MVRIRGKIGEWPVDLTVEMEPHEWAQLAGRAEAAAQDVAPTPPVAASAPATDDLWSTSLTLLRNAGQIDGPQLLGQLSALVGSELAGKRLLVRMRHSPLVRVENGEDAPVYHWLGEA</sequence>
<proteinExistence type="predicted"/>
<dbReference type="EMBL" id="LR215729">
    <property type="protein sequence ID" value="VEV97395.1"/>
    <property type="molecule type" value="Genomic_DNA"/>
</dbReference>
<organism evidence="1">
    <name type="scientific">Pseudomonas marincola</name>
    <dbReference type="NCBI Taxonomy" id="437900"/>
    <lineage>
        <taxon>Bacteria</taxon>
        <taxon>Pseudomonadati</taxon>
        <taxon>Pseudomonadota</taxon>
        <taxon>Gammaproteobacteria</taxon>
        <taxon>Pseudomonadales</taxon>
        <taxon>Pseudomonadaceae</taxon>
        <taxon>Pseudomonas</taxon>
    </lineage>
</organism>
<dbReference type="AlphaFoldDB" id="A0A653E3Y5"/>
<gene>
    <name evidence="1" type="ORF">PMYSY11_2350</name>
</gene>
<protein>
    <submittedName>
        <fullName evidence="1">Uncharacterized protein</fullName>
    </submittedName>
</protein>
<reference evidence="1" key="1">
    <citation type="submission" date="2019-02" db="EMBL/GenBank/DDBJ databases">
        <authorList>
            <consortium name="Genoscope - CEA"/>
            <person name="William W."/>
        </authorList>
    </citation>
    <scope>NUCLEOTIDE SEQUENCE [LARGE SCALE GENOMIC DNA]</scope>
    <source>
        <strain evidence="1">YSy11</strain>
    </source>
</reference>
<evidence type="ECO:0000313" key="1">
    <source>
        <dbReference type="EMBL" id="VEV97395.1"/>
    </source>
</evidence>
<name>A0A653E3Y5_9PSED</name>
<dbReference type="RefSeq" id="WP_150548332.1">
    <property type="nucleotide sequence ID" value="NZ_LR215729.2"/>
</dbReference>
<accession>A0A653E3Y5</accession>